<keyword evidence="1" id="KW-0813">Transport</keyword>
<evidence type="ECO:0000313" key="8">
    <source>
        <dbReference type="EMBL" id="SIM57117.1"/>
    </source>
</evidence>
<dbReference type="RefSeq" id="WP_197685810.1">
    <property type="nucleotide sequence ID" value="NZ_LT671858.1"/>
</dbReference>
<reference evidence="8" key="1">
    <citation type="submission" date="2016-04" db="EMBL/GenBank/DDBJ databases">
        <authorList>
            <person name="Evans L.H."/>
            <person name="Alamgir A."/>
            <person name="Owens N."/>
            <person name="Weber N.D."/>
            <person name="Virtaneva K."/>
            <person name="Barbian K."/>
            <person name="Babar A."/>
            <person name="Rosenke K."/>
        </authorList>
    </citation>
    <scope>NUCLEOTIDE SEQUENCE [LARGE SCALE GENOMIC DNA]</scope>
    <source>
        <strain evidence="8">S5</strain>
    </source>
</reference>
<dbReference type="FunFam" id="3.40.50.300:FF:000042">
    <property type="entry name" value="Maltose/maltodextrin ABC transporter, ATP-binding protein"/>
    <property type="match status" value="1"/>
</dbReference>
<keyword evidence="6" id="KW-0472">Membrane</keyword>
<proteinExistence type="predicted"/>
<keyword evidence="4" id="KW-0067">ATP-binding</keyword>
<feature type="domain" description="ABC transporter" evidence="7">
    <location>
        <begin position="5"/>
        <end position="235"/>
    </location>
</feature>
<dbReference type="PROSITE" id="PS50893">
    <property type="entry name" value="ABC_TRANSPORTER_2"/>
    <property type="match status" value="1"/>
</dbReference>
<evidence type="ECO:0000256" key="5">
    <source>
        <dbReference type="ARBA" id="ARBA00022967"/>
    </source>
</evidence>
<dbReference type="Gene3D" id="3.40.50.300">
    <property type="entry name" value="P-loop containing nucleotide triphosphate hydrolases"/>
    <property type="match status" value="1"/>
</dbReference>
<dbReference type="GO" id="GO:0005524">
    <property type="term" value="F:ATP binding"/>
    <property type="evidence" value="ECO:0007669"/>
    <property type="project" value="UniProtKB-KW"/>
</dbReference>
<dbReference type="PANTHER" id="PTHR43875">
    <property type="entry name" value="MALTODEXTRIN IMPORT ATP-BINDING PROTEIN MSMX"/>
    <property type="match status" value="1"/>
</dbReference>
<protein>
    <submittedName>
        <fullName evidence="8">CUT1 family ABC transporter ATPase</fullName>
    </submittedName>
</protein>
<evidence type="ECO:0000256" key="2">
    <source>
        <dbReference type="ARBA" id="ARBA00022475"/>
    </source>
</evidence>
<dbReference type="PROSITE" id="PS00211">
    <property type="entry name" value="ABC_TRANSPORTER_1"/>
    <property type="match status" value="1"/>
</dbReference>
<dbReference type="CDD" id="cd03301">
    <property type="entry name" value="ABC_MalK_N"/>
    <property type="match status" value="1"/>
</dbReference>
<dbReference type="GO" id="GO:0055052">
    <property type="term" value="C:ATP-binding cassette (ABC) transporter complex, substrate-binding subunit-containing"/>
    <property type="evidence" value="ECO:0007669"/>
    <property type="project" value="TreeGrafter"/>
</dbReference>
<dbReference type="InterPro" id="IPR003593">
    <property type="entry name" value="AAA+_ATPase"/>
</dbReference>
<accession>A0A1N5U9U3</accession>
<name>A0A1N5U9U3_9ARCH</name>
<keyword evidence="5" id="KW-1278">Translocase</keyword>
<dbReference type="InterPro" id="IPR003439">
    <property type="entry name" value="ABC_transporter-like_ATP-bd"/>
</dbReference>
<keyword evidence="2" id="KW-1003">Cell membrane</keyword>
<dbReference type="InterPro" id="IPR047641">
    <property type="entry name" value="ABC_transpr_MalK/UgpC-like"/>
</dbReference>
<dbReference type="InterPro" id="IPR017871">
    <property type="entry name" value="ABC_transporter-like_CS"/>
</dbReference>
<dbReference type="InterPro" id="IPR015855">
    <property type="entry name" value="ABC_transpr_MalK-like"/>
</dbReference>
<evidence type="ECO:0000256" key="1">
    <source>
        <dbReference type="ARBA" id="ARBA00022448"/>
    </source>
</evidence>
<dbReference type="Proteomes" id="UP000195607">
    <property type="component" value="Chromosome I"/>
</dbReference>
<sequence>MNVKMSYENIYKLYGKKRVLNKLNLEIYDGEFLVVLGPSGMGKSTLLRTTVGIEELTAGKIILDGKDISKLPPNKRNIAMVFQNYALYPNMTVYQNIQFPLKMAKYEKSKIKGKIESIAETLKIGDVLERNINQLSGGQKQRVALARALVRDPKIFLLDEPLSNLDARVRYTARAELKKIQKELGHTFVYVTHDQTEASTLSDRVAVLRDGKIEQIGVYDEILNEPKSKWLGDFVGEYPMNFISGDSINNSGKIIGFRDHWISEGDDLTGTVEWCNQEEDSFHVSCRLDNKNLETDSDEEGGHPVILKTNKRYELGAKIGFSLKRYNIYNEDGSLLQIVK</sequence>
<gene>
    <name evidence="8" type="ORF">CSP5_0849</name>
</gene>
<organism evidence="8">
    <name type="scientific">Cuniculiplasma divulgatum</name>
    <dbReference type="NCBI Taxonomy" id="1673428"/>
    <lineage>
        <taxon>Archaea</taxon>
        <taxon>Methanobacteriati</taxon>
        <taxon>Thermoplasmatota</taxon>
        <taxon>Thermoplasmata</taxon>
        <taxon>Thermoplasmatales</taxon>
        <taxon>Cuniculiplasmataceae</taxon>
        <taxon>Cuniculiplasma</taxon>
    </lineage>
</organism>
<dbReference type="GeneID" id="41588123"/>
<dbReference type="AlphaFoldDB" id="A0A1N5U9U3"/>
<keyword evidence="3" id="KW-0547">Nucleotide-binding</keyword>
<evidence type="ECO:0000256" key="6">
    <source>
        <dbReference type="ARBA" id="ARBA00023136"/>
    </source>
</evidence>
<evidence type="ECO:0000259" key="7">
    <source>
        <dbReference type="PROSITE" id="PS50893"/>
    </source>
</evidence>
<dbReference type="Pfam" id="PF00005">
    <property type="entry name" value="ABC_tran"/>
    <property type="match status" value="1"/>
</dbReference>
<dbReference type="EMBL" id="LT671858">
    <property type="protein sequence ID" value="SIM57117.1"/>
    <property type="molecule type" value="Genomic_DNA"/>
</dbReference>
<dbReference type="GO" id="GO:0008643">
    <property type="term" value="P:carbohydrate transport"/>
    <property type="evidence" value="ECO:0007669"/>
    <property type="project" value="InterPro"/>
</dbReference>
<dbReference type="GO" id="GO:0016887">
    <property type="term" value="F:ATP hydrolysis activity"/>
    <property type="evidence" value="ECO:0007669"/>
    <property type="project" value="InterPro"/>
</dbReference>
<dbReference type="GO" id="GO:0140359">
    <property type="term" value="F:ABC-type transporter activity"/>
    <property type="evidence" value="ECO:0007669"/>
    <property type="project" value="InterPro"/>
</dbReference>
<dbReference type="SUPFAM" id="SSF52540">
    <property type="entry name" value="P-loop containing nucleoside triphosphate hydrolases"/>
    <property type="match status" value="1"/>
</dbReference>
<evidence type="ECO:0000256" key="4">
    <source>
        <dbReference type="ARBA" id="ARBA00022840"/>
    </source>
</evidence>
<dbReference type="PANTHER" id="PTHR43875:SF15">
    <property type="entry name" value="TREHALOSE IMPORT ATP-BINDING PROTEIN SUGC"/>
    <property type="match status" value="1"/>
</dbReference>
<dbReference type="InterPro" id="IPR027417">
    <property type="entry name" value="P-loop_NTPase"/>
</dbReference>
<evidence type="ECO:0000256" key="3">
    <source>
        <dbReference type="ARBA" id="ARBA00022741"/>
    </source>
</evidence>
<dbReference type="SMART" id="SM00382">
    <property type="entry name" value="AAA"/>
    <property type="match status" value="1"/>
</dbReference>